<evidence type="ECO:0000313" key="1">
    <source>
        <dbReference type="EMBL" id="RHA77403.1"/>
    </source>
</evidence>
<protein>
    <submittedName>
        <fullName evidence="1">Uncharacterized protein</fullName>
    </submittedName>
</protein>
<name>A0A413T2K0_9FIRM</name>
<dbReference type="AlphaFoldDB" id="A0A413T2K0"/>
<comment type="caution">
    <text evidence="1">The sequence shown here is derived from an EMBL/GenBank/DDBJ whole genome shotgun (WGS) entry which is preliminary data.</text>
</comment>
<gene>
    <name evidence="1" type="ORF">DW918_09800</name>
</gene>
<dbReference type="Proteomes" id="UP000285740">
    <property type="component" value="Unassembled WGS sequence"/>
</dbReference>
<dbReference type="RefSeq" id="WP_118030772.1">
    <property type="nucleotide sequence ID" value="NZ_QSFV01000042.1"/>
</dbReference>
<proteinExistence type="predicted"/>
<evidence type="ECO:0000313" key="2">
    <source>
        <dbReference type="Proteomes" id="UP000285740"/>
    </source>
</evidence>
<dbReference type="EMBL" id="QSFV01000042">
    <property type="protein sequence ID" value="RHA77403.1"/>
    <property type="molecule type" value="Genomic_DNA"/>
</dbReference>
<accession>A0A413T2K0</accession>
<sequence length="224" mass="26912">MTWMECFEKYGYYSLLNYDTDDIEPEMDFFLEDGEIPNQLREIYLSKYRDELFLILQPGEDEDIKKFCQIWDNNIMAFINFGSLPDDNRESIKKLRYNIVQVVLYGTGENKNGVKYMNEPSDFSEEKSTSVSRKIFIKSNDADELDEENKILLPFWYDEFEKIPENVEAEQQLKKMLPDEYEVATLYQEHEKVDMRKKEHETGDFSYTEDEFESIKRWLCNDEN</sequence>
<reference evidence="1 2" key="1">
    <citation type="submission" date="2018-08" db="EMBL/GenBank/DDBJ databases">
        <title>A genome reference for cultivated species of the human gut microbiota.</title>
        <authorList>
            <person name="Zou Y."/>
            <person name="Xue W."/>
            <person name="Luo G."/>
        </authorList>
    </citation>
    <scope>NUCLEOTIDE SEQUENCE [LARGE SCALE GENOMIC DNA]</scope>
    <source>
        <strain evidence="1 2">AM42-30</strain>
    </source>
</reference>
<organism evidence="1 2">
    <name type="scientific">Eubacterium ventriosum</name>
    <dbReference type="NCBI Taxonomy" id="39496"/>
    <lineage>
        <taxon>Bacteria</taxon>
        <taxon>Bacillati</taxon>
        <taxon>Bacillota</taxon>
        <taxon>Clostridia</taxon>
        <taxon>Eubacteriales</taxon>
        <taxon>Eubacteriaceae</taxon>
        <taxon>Eubacterium</taxon>
    </lineage>
</organism>